<keyword evidence="2" id="KW-1185">Reference proteome</keyword>
<dbReference type="EMBL" id="AVCK01000038">
    <property type="protein sequence ID" value="KFN43770.1"/>
    <property type="molecule type" value="Genomic_DNA"/>
</dbReference>
<comment type="caution">
    <text evidence="1">The sequence shown here is derived from an EMBL/GenBank/DDBJ whole genome shotgun (WGS) entry which is preliminary data.</text>
</comment>
<sequence length="152" mass="16177">MPALVLLGLGLVALAGCGPEGGDAAPPPPAPAQAESAPAHEAEAFDRSWLGVLPCADCDGIQTRLQLQADADGARYLLEETYLGGEGNQQFLQEGTWREETVQINGAPAVVYRLDPGGPARWFWLQPDGALEMLEAEGRPAVDGVLYRLQRL</sequence>
<evidence type="ECO:0008006" key="3">
    <source>
        <dbReference type="Google" id="ProtNLM"/>
    </source>
</evidence>
<organism evidence="1 2">
    <name type="scientific">Arenimonas metalli CF5-1</name>
    <dbReference type="NCBI Taxonomy" id="1384056"/>
    <lineage>
        <taxon>Bacteria</taxon>
        <taxon>Pseudomonadati</taxon>
        <taxon>Pseudomonadota</taxon>
        <taxon>Gammaproteobacteria</taxon>
        <taxon>Lysobacterales</taxon>
        <taxon>Lysobacteraceae</taxon>
        <taxon>Arenimonas</taxon>
    </lineage>
</organism>
<reference evidence="1 2" key="1">
    <citation type="submission" date="2013-09" db="EMBL/GenBank/DDBJ databases">
        <title>Genome sequencing of Arenimonas metalli.</title>
        <authorList>
            <person name="Chen F."/>
            <person name="Wang G."/>
        </authorList>
    </citation>
    <scope>NUCLEOTIDE SEQUENCE [LARGE SCALE GENOMIC DNA]</scope>
    <source>
        <strain evidence="1 2">CF5-1</strain>
    </source>
</reference>
<dbReference type="Pfam" id="PF04170">
    <property type="entry name" value="NlpE"/>
    <property type="match status" value="1"/>
</dbReference>
<dbReference type="PATRIC" id="fig|1384056.3.peg.2121"/>
<dbReference type="Proteomes" id="UP000029393">
    <property type="component" value="Unassembled WGS sequence"/>
</dbReference>
<dbReference type="InterPro" id="IPR007298">
    <property type="entry name" value="Cu-R_lipoprotein_NlpE"/>
</dbReference>
<dbReference type="AlphaFoldDB" id="A0A091BHD2"/>
<dbReference type="Gene3D" id="2.40.128.640">
    <property type="match status" value="1"/>
</dbReference>
<protein>
    <recommendedName>
        <fullName evidence="3">Copper resistance protein NlpE</fullName>
    </recommendedName>
</protein>
<proteinExistence type="predicted"/>
<gene>
    <name evidence="1" type="ORF">N787_13890</name>
</gene>
<evidence type="ECO:0000313" key="2">
    <source>
        <dbReference type="Proteomes" id="UP000029393"/>
    </source>
</evidence>
<accession>A0A091BHD2</accession>
<evidence type="ECO:0000313" key="1">
    <source>
        <dbReference type="EMBL" id="KFN43770.1"/>
    </source>
</evidence>
<dbReference type="eggNOG" id="COG3015">
    <property type="taxonomic scope" value="Bacteria"/>
</dbReference>
<dbReference type="STRING" id="1384056.N787_13890"/>
<name>A0A091BHD2_9GAMM</name>